<dbReference type="PROSITE" id="PS50119">
    <property type="entry name" value="ZF_BBOX"/>
    <property type="match status" value="1"/>
</dbReference>
<dbReference type="SUPFAM" id="SSF57845">
    <property type="entry name" value="B-box zinc-binding domain"/>
    <property type="match status" value="1"/>
</dbReference>
<protein>
    <recommendedName>
        <fullName evidence="3">B box-type domain-containing protein</fullName>
    </recommendedName>
</protein>
<dbReference type="InterPro" id="IPR000315">
    <property type="entry name" value="Znf_B-box"/>
</dbReference>
<dbReference type="AlphaFoldDB" id="A0A6J8AI74"/>
<keyword evidence="5" id="KW-1185">Reference proteome</keyword>
<keyword evidence="1" id="KW-0479">Metal-binding</keyword>
<keyword evidence="1" id="KW-0862">Zinc</keyword>
<accession>A0A6J8AI74</accession>
<evidence type="ECO:0000313" key="5">
    <source>
        <dbReference type="Proteomes" id="UP000507470"/>
    </source>
</evidence>
<keyword evidence="1" id="KW-0863">Zinc-finger</keyword>
<evidence type="ECO:0000259" key="3">
    <source>
        <dbReference type="PROSITE" id="PS50119"/>
    </source>
</evidence>
<feature type="region of interest" description="Disordered" evidence="2">
    <location>
        <begin position="258"/>
        <end position="308"/>
    </location>
</feature>
<sequence length="308" mass="35437">MNNVRKIWADVTKNEDIRCEVCMDRGTAVGFCKDCARPIDRQCKHYHEKILLFHHHTTFDIRTGDQNFKISDFAPKLLCKLHINQPLAFYCSSLNELLCRECTTTCGYDVESVEQFLSLLDSLNDTKRLIEEILFTHPNLPEHTELTTMITWIDVSLKLNREYDDFTAVPLLPDLQEILGPEMSLNQVNVKCSEVRAKIEGLKRDMRLELLSNNLEESEPHEQQLIGQSLPTSELSDTIQHIENSTDSIGNNEHPVDVAYLQEAHPDDPEDEPNSQEPNQDDPENEDNSQETNQDEIDPNSFEDLHPH</sequence>
<gene>
    <name evidence="4" type="ORF">MCOR_8043</name>
</gene>
<evidence type="ECO:0000256" key="2">
    <source>
        <dbReference type="SAM" id="MobiDB-lite"/>
    </source>
</evidence>
<reference evidence="4 5" key="1">
    <citation type="submission" date="2020-06" db="EMBL/GenBank/DDBJ databases">
        <authorList>
            <person name="Li R."/>
            <person name="Bekaert M."/>
        </authorList>
    </citation>
    <scope>NUCLEOTIDE SEQUENCE [LARGE SCALE GENOMIC DNA]</scope>
    <source>
        <strain evidence="5">wild</strain>
    </source>
</reference>
<dbReference type="OrthoDB" id="264520at2759"/>
<dbReference type="Proteomes" id="UP000507470">
    <property type="component" value="Unassembled WGS sequence"/>
</dbReference>
<dbReference type="EMBL" id="CACVKT020001487">
    <property type="protein sequence ID" value="CAC5368516.1"/>
    <property type="molecule type" value="Genomic_DNA"/>
</dbReference>
<feature type="domain" description="B box-type" evidence="3">
    <location>
        <begin position="74"/>
        <end position="119"/>
    </location>
</feature>
<dbReference type="Gene3D" id="3.30.160.60">
    <property type="entry name" value="Classic Zinc Finger"/>
    <property type="match status" value="1"/>
</dbReference>
<evidence type="ECO:0000313" key="4">
    <source>
        <dbReference type="EMBL" id="CAC5368516.1"/>
    </source>
</evidence>
<dbReference type="GO" id="GO:0008270">
    <property type="term" value="F:zinc ion binding"/>
    <property type="evidence" value="ECO:0007669"/>
    <property type="project" value="UniProtKB-KW"/>
</dbReference>
<feature type="compositionally biased region" description="Acidic residues" evidence="2">
    <location>
        <begin position="268"/>
        <end position="298"/>
    </location>
</feature>
<proteinExistence type="predicted"/>
<organism evidence="4 5">
    <name type="scientific">Mytilus coruscus</name>
    <name type="common">Sea mussel</name>
    <dbReference type="NCBI Taxonomy" id="42192"/>
    <lineage>
        <taxon>Eukaryota</taxon>
        <taxon>Metazoa</taxon>
        <taxon>Spiralia</taxon>
        <taxon>Lophotrochozoa</taxon>
        <taxon>Mollusca</taxon>
        <taxon>Bivalvia</taxon>
        <taxon>Autobranchia</taxon>
        <taxon>Pteriomorphia</taxon>
        <taxon>Mytilida</taxon>
        <taxon>Mytiloidea</taxon>
        <taxon>Mytilidae</taxon>
        <taxon>Mytilinae</taxon>
        <taxon>Mytilus</taxon>
    </lineage>
</organism>
<name>A0A6J8AI74_MYTCO</name>
<evidence type="ECO:0000256" key="1">
    <source>
        <dbReference type="PROSITE-ProRule" id="PRU00024"/>
    </source>
</evidence>